<accession>A0ABS3Z1I7</accession>
<evidence type="ECO:0000256" key="1">
    <source>
        <dbReference type="SAM" id="Phobius"/>
    </source>
</evidence>
<gene>
    <name evidence="2" type="ORF">J7I42_23425</name>
</gene>
<keyword evidence="1" id="KW-0812">Transmembrane</keyword>
<evidence type="ECO:0000313" key="3">
    <source>
        <dbReference type="Proteomes" id="UP000677244"/>
    </source>
</evidence>
<keyword evidence="3" id="KW-1185">Reference proteome</keyword>
<keyword evidence="1" id="KW-1133">Transmembrane helix</keyword>
<protein>
    <submittedName>
        <fullName evidence="2">Uncharacterized protein</fullName>
    </submittedName>
</protein>
<evidence type="ECO:0000313" key="2">
    <source>
        <dbReference type="EMBL" id="MBO9203261.1"/>
    </source>
</evidence>
<dbReference type="EMBL" id="JAGHKO010000006">
    <property type="protein sequence ID" value="MBO9203261.1"/>
    <property type="molecule type" value="Genomic_DNA"/>
</dbReference>
<dbReference type="Proteomes" id="UP000677244">
    <property type="component" value="Unassembled WGS sequence"/>
</dbReference>
<reference evidence="2 3" key="1">
    <citation type="submission" date="2021-03" db="EMBL/GenBank/DDBJ databases">
        <title>Assistant Professor.</title>
        <authorList>
            <person name="Huq M.A."/>
        </authorList>
    </citation>
    <scope>NUCLEOTIDE SEQUENCE [LARGE SCALE GENOMIC DNA]</scope>
    <source>
        <strain evidence="2 3">MAH-29</strain>
    </source>
</reference>
<name>A0ABS3Z1I7_9BACT</name>
<feature type="transmembrane region" description="Helical" evidence="1">
    <location>
        <begin position="42"/>
        <end position="61"/>
    </location>
</feature>
<comment type="caution">
    <text evidence="2">The sequence shown here is derived from an EMBL/GenBank/DDBJ whole genome shotgun (WGS) entry which is preliminary data.</text>
</comment>
<dbReference type="RefSeq" id="WP_209141318.1">
    <property type="nucleotide sequence ID" value="NZ_JAGHKO010000006.1"/>
</dbReference>
<feature type="transmembrane region" description="Helical" evidence="1">
    <location>
        <begin position="12"/>
        <end position="30"/>
    </location>
</feature>
<organism evidence="2 3">
    <name type="scientific">Niastella soli</name>
    <dbReference type="NCBI Taxonomy" id="2821487"/>
    <lineage>
        <taxon>Bacteria</taxon>
        <taxon>Pseudomonadati</taxon>
        <taxon>Bacteroidota</taxon>
        <taxon>Chitinophagia</taxon>
        <taxon>Chitinophagales</taxon>
        <taxon>Chitinophagaceae</taxon>
        <taxon>Niastella</taxon>
    </lineage>
</organism>
<keyword evidence="1" id="KW-0472">Membrane</keyword>
<proteinExistence type="predicted"/>
<sequence>MKTKTLKNTCLILGILCGLLNLIMLGGFLIEYTLSPFARGSKIVYMIPYLLPAPLFLMAAYRLHKKIKHTNSDAVANSIN</sequence>